<name>A0A1S6IM76_9LACT</name>
<feature type="domain" description="Streptococcal pilin isopeptide linkage" evidence="11">
    <location>
        <begin position="2115"/>
        <end position="2219"/>
    </location>
</feature>
<feature type="domain" description="Streptococcal pilin isopeptide linkage" evidence="11">
    <location>
        <begin position="2566"/>
        <end position="2671"/>
    </location>
</feature>
<feature type="chain" id="PRO_5010515582" evidence="9">
    <location>
        <begin position="29"/>
        <end position="3192"/>
    </location>
</feature>
<dbReference type="SUPFAM" id="SSF49478">
    <property type="entry name" value="Cna protein B-type domain"/>
    <property type="match status" value="1"/>
</dbReference>
<feature type="signal peptide" evidence="9">
    <location>
        <begin position="1"/>
        <end position="28"/>
    </location>
</feature>
<keyword evidence="6" id="KW-0572">Peptidoglycan-anchor</keyword>
<comment type="similarity">
    <text evidence="2">Belongs to the serine-aspartate repeat-containing protein (SDr) family.</text>
</comment>
<comment type="subcellular location">
    <subcellularLocation>
        <location evidence="1">Secreted</location>
        <location evidence="1">Cell wall</location>
        <topology evidence="1">Peptidoglycan-anchor</topology>
    </subcellularLocation>
</comment>
<feature type="domain" description="Streptococcal pilin isopeptide linkage" evidence="11">
    <location>
        <begin position="1663"/>
        <end position="1767"/>
    </location>
</feature>
<feature type="domain" description="Streptococcal pilin isopeptide linkage" evidence="11">
    <location>
        <begin position="3019"/>
        <end position="3122"/>
    </location>
</feature>
<dbReference type="InterPro" id="IPR013783">
    <property type="entry name" value="Ig-like_fold"/>
</dbReference>
<accession>A0A1S6IM76</accession>
<feature type="domain" description="Streptococcal pilin isopeptide linkage" evidence="11">
    <location>
        <begin position="2341"/>
        <end position="2444"/>
    </location>
</feature>
<keyword evidence="8" id="KW-1133">Transmembrane helix</keyword>
<evidence type="ECO:0000313" key="15">
    <source>
        <dbReference type="Proteomes" id="UP000188993"/>
    </source>
</evidence>
<feature type="domain" description="Streptococcal pilin isopeptide linkage" evidence="11">
    <location>
        <begin position="2453"/>
        <end position="2557"/>
    </location>
</feature>
<dbReference type="KEGG" id="jda:BW727_100227"/>
<feature type="region of interest" description="Disordered" evidence="7">
    <location>
        <begin position="3122"/>
        <end position="3156"/>
    </location>
</feature>
<keyword evidence="5 9" id="KW-0732">Signal</keyword>
<dbReference type="GO" id="GO:0007155">
    <property type="term" value="P:cell adhesion"/>
    <property type="evidence" value="ECO:0007669"/>
    <property type="project" value="InterPro"/>
</dbReference>
<dbReference type="Pfam" id="PF17961">
    <property type="entry name" value="Big_8"/>
    <property type="match status" value="1"/>
</dbReference>
<dbReference type="OrthoDB" id="2158979at2"/>
<reference evidence="14 15" key="1">
    <citation type="journal article" date="2014" name="Int. J. Syst. Evol. Microbiol.">
        <title>Jeotgalibaca dankookensis gen. nov., sp. nov., a member of the family Carnobacteriaceae, isolated from seujeot (Korean traditional food).</title>
        <authorList>
            <person name="Lee D.G."/>
            <person name="Trujillo M.E."/>
            <person name="Kang H."/>
            <person name="Ahn T.Y."/>
        </authorList>
    </citation>
    <scope>NUCLEOTIDE SEQUENCE [LARGE SCALE GENOMIC DNA]</scope>
    <source>
        <strain evidence="14 15">EX-07</strain>
    </source>
</reference>
<dbReference type="Pfam" id="PF05737">
    <property type="entry name" value="Collagen_bind"/>
    <property type="match status" value="6"/>
</dbReference>
<dbReference type="GO" id="GO:0005518">
    <property type="term" value="F:collagen binding"/>
    <property type="evidence" value="ECO:0007669"/>
    <property type="project" value="InterPro"/>
</dbReference>
<dbReference type="InterPro" id="IPR038174">
    <property type="entry name" value="Strep_pil_link_sf"/>
</dbReference>
<feature type="domain" description="Collagen binding" evidence="10">
    <location>
        <begin position="1171"/>
        <end position="1267"/>
    </location>
</feature>
<evidence type="ECO:0000259" key="12">
    <source>
        <dbReference type="Pfam" id="PF17802"/>
    </source>
</evidence>
<protein>
    <submittedName>
        <fullName evidence="14">Collagen adhesin</fullName>
    </submittedName>
</protein>
<evidence type="ECO:0000256" key="8">
    <source>
        <dbReference type="SAM" id="Phobius"/>
    </source>
</evidence>
<keyword evidence="15" id="KW-1185">Reference proteome</keyword>
<dbReference type="Gene3D" id="2.60.40.3050">
    <property type="match status" value="14"/>
</dbReference>
<organism evidence="14 15">
    <name type="scientific">Jeotgalibaca dankookensis</name>
    <dbReference type="NCBI Taxonomy" id="708126"/>
    <lineage>
        <taxon>Bacteria</taxon>
        <taxon>Bacillati</taxon>
        <taxon>Bacillota</taxon>
        <taxon>Bacilli</taxon>
        <taxon>Lactobacillales</taxon>
        <taxon>Carnobacteriaceae</taxon>
        <taxon>Jeotgalibaca</taxon>
    </lineage>
</organism>
<dbReference type="Gene3D" id="2.60.40.10">
    <property type="entry name" value="Immunoglobulins"/>
    <property type="match status" value="1"/>
</dbReference>
<dbReference type="PANTHER" id="PTHR36108">
    <property type="entry name" value="COLOSSIN-B-RELATED"/>
    <property type="match status" value="1"/>
</dbReference>
<evidence type="ECO:0000313" key="14">
    <source>
        <dbReference type="EMBL" id="AQS52635.1"/>
    </source>
</evidence>
<feature type="domain" description="SpaA-like prealbumin fold" evidence="12">
    <location>
        <begin position="1316"/>
        <end position="1400"/>
    </location>
</feature>
<dbReference type="RefSeq" id="WP_062468033.1">
    <property type="nucleotide sequence ID" value="NZ_BBYN01000005.1"/>
</dbReference>
<evidence type="ECO:0000256" key="6">
    <source>
        <dbReference type="ARBA" id="ARBA00023088"/>
    </source>
</evidence>
<gene>
    <name evidence="14" type="primary">cna_1</name>
    <name evidence="14" type="ORF">BW727_100227</name>
</gene>
<dbReference type="NCBIfam" id="TIGR03786">
    <property type="entry name" value="strep_pil_rpt"/>
    <property type="match status" value="13"/>
</dbReference>
<feature type="domain" description="Collagen binding" evidence="10">
    <location>
        <begin position="772"/>
        <end position="880"/>
    </location>
</feature>
<feature type="region of interest" description="Disordered" evidence="7">
    <location>
        <begin position="348"/>
        <end position="374"/>
    </location>
</feature>
<evidence type="ECO:0000259" key="10">
    <source>
        <dbReference type="Pfam" id="PF05737"/>
    </source>
</evidence>
<dbReference type="InterPro" id="IPR008966">
    <property type="entry name" value="Adhesion_dom_sf"/>
</dbReference>
<feature type="domain" description="Collagen binding" evidence="10">
    <location>
        <begin position="501"/>
        <end position="605"/>
    </location>
</feature>
<dbReference type="STRING" id="708126.BW727_100227"/>
<dbReference type="Gene3D" id="2.60.40.1280">
    <property type="match status" value="2"/>
</dbReference>
<feature type="domain" description="Streptococcal pilin isopeptide linkage" evidence="11">
    <location>
        <begin position="2227"/>
        <end position="2332"/>
    </location>
</feature>
<dbReference type="SUPFAM" id="SSF49401">
    <property type="entry name" value="Bacterial adhesins"/>
    <property type="match status" value="9"/>
</dbReference>
<feature type="domain" description="Streptococcal pilin isopeptide linkage" evidence="11">
    <location>
        <begin position="2906"/>
        <end position="3010"/>
    </location>
</feature>
<feature type="domain" description="Streptococcal pilin isopeptide linkage" evidence="11">
    <location>
        <begin position="1888"/>
        <end position="1992"/>
    </location>
</feature>
<dbReference type="Pfam" id="PF12892">
    <property type="entry name" value="FctA"/>
    <property type="match status" value="14"/>
</dbReference>
<evidence type="ECO:0000259" key="13">
    <source>
        <dbReference type="Pfam" id="PF17961"/>
    </source>
</evidence>
<feature type="compositionally biased region" description="Basic and acidic residues" evidence="7">
    <location>
        <begin position="3144"/>
        <end position="3154"/>
    </location>
</feature>
<feature type="domain" description="Collagen binding" evidence="10">
    <location>
        <begin position="633"/>
        <end position="749"/>
    </location>
</feature>
<evidence type="ECO:0000256" key="5">
    <source>
        <dbReference type="ARBA" id="ARBA00022729"/>
    </source>
</evidence>
<evidence type="ECO:0000256" key="4">
    <source>
        <dbReference type="ARBA" id="ARBA00022525"/>
    </source>
</evidence>
<evidence type="ECO:0000256" key="7">
    <source>
        <dbReference type="SAM" id="MobiDB-lite"/>
    </source>
</evidence>
<keyword evidence="8" id="KW-0472">Membrane</keyword>
<evidence type="ECO:0000256" key="9">
    <source>
        <dbReference type="SAM" id="SignalP"/>
    </source>
</evidence>
<feature type="domain" description="SDR-like Ig" evidence="13">
    <location>
        <begin position="234"/>
        <end position="322"/>
    </location>
</feature>
<keyword evidence="4" id="KW-0964">Secreted</keyword>
<evidence type="ECO:0000256" key="2">
    <source>
        <dbReference type="ARBA" id="ARBA00007257"/>
    </source>
</evidence>
<dbReference type="Proteomes" id="UP000188993">
    <property type="component" value="Chromosome"/>
</dbReference>
<feature type="domain" description="Collagen binding" evidence="10">
    <location>
        <begin position="373"/>
        <end position="460"/>
    </location>
</feature>
<dbReference type="InterPro" id="IPR008456">
    <property type="entry name" value="Collagen-bd_dom"/>
</dbReference>
<dbReference type="InterPro" id="IPR041171">
    <property type="entry name" value="SDR_Ig"/>
</dbReference>
<dbReference type="PANTHER" id="PTHR36108:SF13">
    <property type="entry name" value="COLOSSIN-B-RELATED"/>
    <property type="match status" value="1"/>
</dbReference>
<feature type="compositionally biased region" description="Basic and acidic residues" evidence="7">
    <location>
        <begin position="348"/>
        <end position="357"/>
    </location>
</feature>
<feature type="domain" description="Streptococcal pilin isopeptide linkage" evidence="11">
    <location>
        <begin position="2680"/>
        <end position="2784"/>
    </location>
</feature>
<dbReference type="InterPro" id="IPR011252">
    <property type="entry name" value="Fibrogen-bd_dom1"/>
</dbReference>
<feature type="domain" description="Streptococcal pilin isopeptide linkage" evidence="11">
    <location>
        <begin position="2793"/>
        <end position="2897"/>
    </location>
</feature>
<dbReference type="Pfam" id="PF17802">
    <property type="entry name" value="SpaA"/>
    <property type="match status" value="1"/>
</dbReference>
<dbReference type="InterPro" id="IPR041033">
    <property type="entry name" value="SpaA_PFL_dom_1"/>
</dbReference>
<dbReference type="Gene3D" id="2.60.40.740">
    <property type="match status" value="7"/>
</dbReference>
<feature type="domain" description="Streptococcal pilin isopeptide linkage" evidence="11">
    <location>
        <begin position="1776"/>
        <end position="1880"/>
    </location>
</feature>
<keyword evidence="3" id="KW-0134">Cell wall</keyword>
<sequence length="3192" mass="353553">MKRKFSVVMVIMLLMQTFLNTLGVVVEAATNDMGEVSSILSSNVNYVDQAGNQINVTDYSGELEAKVTWSIEGQEVLTGQTEELQLDEQVIYEEVEGEVLTSNNLIVGTYEMTQAGHLSVLFNDDSQGDLQAAGVITLKGYVPEVDEGQAEEESEIELEVEESEEIESKEKEVEAESSEVIIPEEAVEQPTVFALIKQNLLTDVFLSFINNDGVKTEIINGSNIEVDVDTLNSAELRFELQRPNDLIISSGDTYTIDLPDFILASTKGSQPIIIEDGVEVASFIIENGQVIITFNERVEEFDNFEAFITLTGEFDKTIFETEEEVEIEIPYGEEETFQVVVKPKREQYQGTDKKEAGKPYTINEDGSKKETTHNPTHLDWTVRANDSGATYQSATIIDDLGENLEIIEDSFQVYKIIRNYKNEEVSRELVEIAPTITASGFELALGNVSNAYDISYSTRLIRPDGGGKRTVNNKARIILDGKETKISDSINATWSGDILTITKKGNVPSNRKDIIKWQVAYNYGKENLGTVTLTDQLNKGEVIADSVLIYQVETDKDGTIISQSDTPLALVPVVDADGNMTFPGLDANGKAYLITFDSSVAAGLNEEITNEISDNLGNEAEDSVLVNTIPNAKKSGNQKIDKNGNPYIEWTITINSEKVDVSEIMLTDQFNSDYLSFDASDTSSYELKRDGNKVNSRYFTIENNDKGGFDLTITEAGPHEYHFVYRTPYTLEGMKEAQLANHAEVTFKNKEGGTIGQGNKIDATVKGPKAGISKSGKYVLEAQGRQVIEWTIEFNKSKLLLENPYITDTFTSENYEFIDGSLEVYKNNQKDNNYEFTLNSDGNGFIIVINETTNATYRVVYRTSADDKKNTEQKNKALLTWQGGKEEANASVSKRDPGISKSGNVKTDADGNKTIDWSIDFNLKKHVFTNGIKLTDTLSPGSSTISNIQVYRDGNLLPADAYMLEGPTNGVFTIELAKLDAVPYRVIYTSTLSPTEEMTAVKNTANITYTGGNQVATKEIPNPKIQVEKAALNLNKEPEKPLITWQIRANTDSKNHFVNLVDAILADTIPGDQALIENSIKVIRENDKKDVTAGLTITTSKQDFQIGLPDGPYTYVVTFDTEILEYPSFDGKELDKYNNATTLTNQTKNDSLKSSANAAASIRYFKDGTNNNTAKTGSQNEETENIDWQVKVNPLGLTIKNTKIKDQLNDRHTYIQESLTVKDSKGKVLAKDAYTVSFADDNRSFELMIGNGTINESYQITYSTRLNPELIGFQTVTNRISLLGGQEGKVIEVKESTTRSQQWFYGGGGSGTKVKFDLKKQDSQGKAIEEVTFKLDKQEFNGSTTNLGTIQTDQNGYYQSEEIRAGRYVLTEESAPKAYAVSTQPIYFMIGYAKGSKTEFTVTLTDSSWKPKTYNQVAAEKNILTVTNNVKVGSVTAEKNWADKKAQTKYPNTWFKLFRQEPGGKVEAVPNAPIKKLNGISAKEQVVWDKIDLYSPSRQEYTFSVREVDAEGNDFVPTGYVKEEKDLTVTNLPLEALTIQANKKITGRDLRDGEFLFELKDAAGKSIAQARNNKKGDITFTTGLTAEQVATLQKDGRIEIPYTLSETKQEIGGVSFDETIYRVNVTVSIDSKKGTLVTDFTYPDGQPVFTNIYQTQAGKQTLEARKRLEGQAIEANQFSFELLDEEGNILQTVQNKADGHVVFEELTYTKPGDYTYTIREVLGEQGGMIYDDATYGVRVTVVDDGEGKLLTEAIYQDGPASFTNKYASAPGDLVLEASKILTGQELTAEQFSFELLDDQGEVLQTVQNNGNGQVIFDALHYDQTGEFDYRIREVKGQQGGMTYDTREFAVKVIVQDNRQGQLIAEAVYTDGPAVFKNDYQAAPDRAVIEAKKILEGQQLVADQFAFELVDAKGDVLQTKYNNENGQVIFDELTYDKTGEFTYTIREVKGSQGGVTYDPTNYQVVVVVTDDGQGQLTATVNYSDGPAVFTNIYVPAPDKRVFTAEKILLGQELVTGQFTFELVDNQGRILQTVKNNGEGQVIFDEITYDQTGEFDYTIREVKGNQGGMTYDGRIFNFHVVITDNGQGQLESTLVSVDGPAVFTNTYTAAPDSVVLEAEKVLKGQELRAGQFSFELLDKEGKVLQTVSNNANGQVIFEEMTYQKIGTHDYVIREVKGSQGGVVYDATTYAARVIVTDDGQGQLVARVDYEQGPAVFTNTYSTAPDSVVIEAEKMLHGQKLVNGQFSFELVDQAGSVLQTVTNNANGQVIFDEITYEKTGEYNYTIREVKGNQGGVAYDEVKYPVNVSVVDDGQGQLVATLNYLDGPAVFTNTYTAAPDHIVLEAEKVLEGQKIRNSQFSFELLDEEETVLQTVKNDANGQIVFEEMTYEEVGVHNYFIREVKGSQGGVTYDESVYQAIVSVVDDGEGKLIANVTYPDGPAVFENTYVSKPDQVTIEATKRLEGQKLANGQFTFELIDEEGLVLQTAENNQNGQVIFDELTYQTVGNHSYTIREVKGIQGGVAYDETVYQAIVSVVDNGEGQLIANVTYPDGPAAFKNTYVAAPDRAVFQAEKVLHGQKLVNGQFTFELVDEKDNVLQTVTNDVNGQVIFNQRTYEETGDYSYTIREVKGSQGGMTYDEKTYRVNVSVTDDGQGQLVTSVTYLDGPAVFKNSYQAEPDSVVLEAEKTLKDQELRDKQFSFELLDEEGSVLQTATNKASGQVIFDQLVYEKTGNYHYTIREVKGNQGGMTYDETTYPVHVSVSDDGEGKLVATVVYPDGPVVFENKYTSAPDSVVFEAEKVLHGQEIVKNQFAFELVDEEGHLLQTTTNNANGQIIFDQLTYEKVGSYSYMIREVKGDQGGVNYDEATYRVTVSVDDDGQGQLVATVNYLDGPAVFENTYQSNPDSVILEAQKLLHGQELKNNQFTFELLDEEGNILQTKKNNDQGQVIFEALTFEEVGSYDYIIREVKGSQDGITYDETTYPVTVSVVDDGEGQLLAAAEYTEGSAVFENIYESAPDSVVFEAEKILHGQKLVNGQFSFELLDEAGKLLQTVTNNTNGQIIFNELTFDEIGDYTFLIREGRGNQEGITYDDTEYAIQISVTDDGQGNLVAKIKDAQELVFNNTYHAPTIPTEPDKEEPPNDGTTPSEPEKKNPEKEGTLPFAGIEDNTLLFTTIGLLLIGSGLFVFFNGKRKEDN</sequence>
<evidence type="ECO:0000259" key="11">
    <source>
        <dbReference type="Pfam" id="PF12892"/>
    </source>
</evidence>
<feature type="domain" description="Streptococcal pilin isopeptide linkage" evidence="11">
    <location>
        <begin position="2002"/>
        <end position="2106"/>
    </location>
</feature>
<keyword evidence="14" id="KW-0176">Collagen</keyword>
<keyword evidence="8" id="KW-0812">Transmembrane</keyword>
<dbReference type="InterPro" id="IPR022464">
    <property type="entry name" value="Strep_pil_isopept_link"/>
</dbReference>
<feature type="domain" description="Collagen binding" evidence="10">
    <location>
        <begin position="1036"/>
        <end position="1147"/>
    </location>
</feature>
<evidence type="ECO:0000256" key="3">
    <source>
        <dbReference type="ARBA" id="ARBA00022512"/>
    </source>
</evidence>
<proteinExistence type="inferred from homology"/>
<feature type="transmembrane region" description="Helical" evidence="8">
    <location>
        <begin position="3166"/>
        <end position="3184"/>
    </location>
</feature>
<evidence type="ECO:0000256" key="1">
    <source>
        <dbReference type="ARBA" id="ARBA00004168"/>
    </source>
</evidence>
<feature type="domain" description="Streptococcal pilin isopeptide linkage" evidence="11">
    <location>
        <begin position="1539"/>
        <end position="1654"/>
    </location>
</feature>
<dbReference type="EMBL" id="CP019728">
    <property type="protein sequence ID" value="AQS52635.1"/>
    <property type="molecule type" value="Genomic_DNA"/>
</dbReference>